<accession>A0AB40D251</accession>
<dbReference type="GeneID" id="120282972"/>
<protein>
    <submittedName>
        <fullName evidence="3">Mannose-specific lectin-like</fullName>
    </submittedName>
</protein>
<dbReference type="AlphaFoldDB" id="A0AB40D251"/>
<evidence type="ECO:0000313" key="2">
    <source>
        <dbReference type="Proteomes" id="UP001515500"/>
    </source>
</evidence>
<dbReference type="SUPFAM" id="SSF51110">
    <property type="entry name" value="alpha-D-mannose-specific plant lectins"/>
    <property type="match status" value="1"/>
</dbReference>
<keyword evidence="2" id="KW-1185">Reference proteome</keyword>
<dbReference type="SMART" id="SM00108">
    <property type="entry name" value="B_lectin"/>
    <property type="match status" value="1"/>
</dbReference>
<dbReference type="Gene3D" id="2.90.10.10">
    <property type="entry name" value="Bulb-type lectin domain"/>
    <property type="match status" value="1"/>
</dbReference>
<gene>
    <name evidence="3" type="primary">LOC120282972</name>
</gene>
<dbReference type="CDD" id="cd00028">
    <property type="entry name" value="B_lectin"/>
    <property type="match status" value="1"/>
</dbReference>
<proteinExistence type="predicted"/>
<organism evidence="2 3">
    <name type="scientific">Dioscorea cayennensis subsp. rotundata</name>
    <name type="common">White Guinea yam</name>
    <name type="synonym">Dioscorea rotundata</name>
    <dbReference type="NCBI Taxonomy" id="55577"/>
    <lineage>
        <taxon>Eukaryota</taxon>
        <taxon>Viridiplantae</taxon>
        <taxon>Streptophyta</taxon>
        <taxon>Embryophyta</taxon>
        <taxon>Tracheophyta</taxon>
        <taxon>Spermatophyta</taxon>
        <taxon>Magnoliopsida</taxon>
        <taxon>Liliopsida</taxon>
        <taxon>Dioscoreales</taxon>
        <taxon>Dioscoreaceae</taxon>
        <taxon>Dioscorea</taxon>
    </lineage>
</organism>
<reference evidence="3" key="1">
    <citation type="submission" date="2025-08" db="UniProtKB">
        <authorList>
            <consortium name="RefSeq"/>
        </authorList>
    </citation>
    <scope>IDENTIFICATION</scope>
</reference>
<dbReference type="Proteomes" id="UP001515500">
    <property type="component" value="Chromosome 18"/>
</dbReference>
<feature type="domain" description="Bulb-type lectin" evidence="1">
    <location>
        <begin position="48"/>
        <end position="156"/>
    </location>
</feature>
<evidence type="ECO:0000313" key="3">
    <source>
        <dbReference type="RefSeq" id="XP_039145734.1"/>
    </source>
</evidence>
<dbReference type="PROSITE" id="PS50927">
    <property type="entry name" value="BULB_LECTIN"/>
    <property type="match status" value="1"/>
</dbReference>
<name>A0AB40D251_DIOCR</name>
<dbReference type="InterPro" id="IPR001480">
    <property type="entry name" value="Bulb-type_lectin_dom"/>
</dbReference>
<sequence length="193" mass="20536">MHSSCSSVTPVYYTMATPRTFASLSLTLALALALALLLVVAPLCSMAGNILYGSNSLGPGQSLAYGSFKLVMKEDCNLVLYDICNTVWATNTSGRGTNCYLAFRSNGNLVIQNSNGQTVWATNQSGGQGNYVFILQKDRNLAVYGPATWQTKTSLAGSDGLLIDSNDTIFGALPANKNTEEAKATRISMVVDK</sequence>
<dbReference type="RefSeq" id="XP_039145734.1">
    <property type="nucleotide sequence ID" value="XM_039289800.1"/>
</dbReference>
<dbReference type="GO" id="GO:0051707">
    <property type="term" value="P:response to other organism"/>
    <property type="evidence" value="ECO:0007669"/>
    <property type="project" value="UniProtKB-ARBA"/>
</dbReference>
<evidence type="ECO:0000259" key="1">
    <source>
        <dbReference type="PROSITE" id="PS50927"/>
    </source>
</evidence>
<dbReference type="InterPro" id="IPR036426">
    <property type="entry name" value="Bulb-type_lectin_dom_sf"/>
</dbReference>